<evidence type="ECO:0000256" key="1">
    <source>
        <dbReference type="SAM" id="MobiDB-lite"/>
    </source>
</evidence>
<feature type="compositionally biased region" description="Acidic residues" evidence="1">
    <location>
        <begin position="508"/>
        <end position="520"/>
    </location>
</feature>
<dbReference type="AlphaFoldDB" id="A0A8H6ZN86"/>
<feature type="region of interest" description="Disordered" evidence="1">
    <location>
        <begin position="200"/>
        <end position="229"/>
    </location>
</feature>
<dbReference type="Pfam" id="PF02338">
    <property type="entry name" value="OTU"/>
    <property type="match status" value="1"/>
</dbReference>
<feature type="domain" description="OTU" evidence="2">
    <location>
        <begin position="95"/>
        <end position="252"/>
    </location>
</feature>
<dbReference type="VEuPathDB" id="FungiDB:PC9H_011692"/>
<dbReference type="InterPro" id="IPR003323">
    <property type="entry name" value="OTU_dom"/>
</dbReference>
<dbReference type="Proteomes" id="UP000623687">
    <property type="component" value="Unassembled WGS sequence"/>
</dbReference>
<dbReference type="InterPro" id="IPR038765">
    <property type="entry name" value="Papain-like_cys_pep_sf"/>
</dbReference>
<feature type="compositionally biased region" description="Basic residues" evidence="1">
    <location>
        <begin position="49"/>
        <end position="58"/>
    </location>
</feature>
<dbReference type="EMBL" id="JACETU010000009">
    <property type="protein sequence ID" value="KAF7421172.1"/>
    <property type="molecule type" value="Genomic_DNA"/>
</dbReference>
<dbReference type="PROSITE" id="PS50802">
    <property type="entry name" value="OTU"/>
    <property type="match status" value="1"/>
</dbReference>
<accession>A0A8H6ZN86</accession>
<feature type="compositionally biased region" description="Acidic residues" evidence="1">
    <location>
        <begin position="402"/>
        <end position="411"/>
    </location>
</feature>
<feature type="compositionally biased region" description="Low complexity" evidence="1">
    <location>
        <begin position="415"/>
        <end position="435"/>
    </location>
</feature>
<dbReference type="PANTHER" id="PTHR12419:SF7">
    <property type="entry name" value="OTU DOMAIN-CONTAINING PROTEIN 3"/>
    <property type="match status" value="1"/>
</dbReference>
<feature type="compositionally biased region" description="Basic residues" evidence="1">
    <location>
        <begin position="208"/>
        <end position="218"/>
    </location>
</feature>
<dbReference type="GO" id="GO:0016579">
    <property type="term" value="P:protein deubiquitination"/>
    <property type="evidence" value="ECO:0007669"/>
    <property type="project" value="TreeGrafter"/>
</dbReference>
<organism evidence="3 4">
    <name type="scientific">Pleurotus ostreatus</name>
    <name type="common">Oyster mushroom</name>
    <name type="synonym">White-rot fungus</name>
    <dbReference type="NCBI Taxonomy" id="5322"/>
    <lineage>
        <taxon>Eukaryota</taxon>
        <taxon>Fungi</taxon>
        <taxon>Dikarya</taxon>
        <taxon>Basidiomycota</taxon>
        <taxon>Agaricomycotina</taxon>
        <taxon>Agaricomycetes</taxon>
        <taxon>Agaricomycetidae</taxon>
        <taxon>Agaricales</taxon>
        <taxon>Pleurotineae</taxon>
        <taxon>Pleurotaceae</taxon>
        <taxon>Pleurotus</taxon>
    </lineage>
</organism>
<feature type="compositionally biased region" description="Basic and acidic residues" evidence="1">
    <location>
        <begin position="530"/>
        <end position="540"/>
    </location>
</feature>
<dbReference type="GO" id="GO:0004843">
    <property type="term" value="F:cysteine-type deubiquitinase activity"/>
    <property type="evidence" value="ECO:0007669"/>
    <property type="project" value="TreeGrafter"/>
</dbReference>
<evidence type="ECO:0000259" key="2">
    <source>
        <dbReference type="PROSITE" id="PS50802"/>
    </source>
</evidence>
<feature type="compositionally biased region" description="Polar residues" evidence="1">
    <location>
        <begin position="392"/>
        <end position="401"/>
    </location>
</feature>
<feature type="region of interest" description="Disordered" evidence="1">
    <location>
        <begin position="40"/>
        <end position="81"/>
    </location>
</feature>
<comment type="caution">
    <text evidence="3">The sequence shown here is derived from an EMBL/GenBank/DDBJ whole genome shotgun (WGS) entry which is preliminary data.</text>
</comment>
<dbReference type="InterPro" id="IPR050704">
    <property type="entry name" value="Peptidase_C85-like"/>
</dbReference>
<feature type="compositionally biased region" description="Low complexity" evidence="1">
    <location>
        <begin position="325"/>
        <end position="337"/>
    </location>
</feature>
<evidence type="ECO:0000313" key="4">
    <source>
        <dbReference type="Proteomes" id="UP000623687"/>
    </source>
</evidence>
<keyword evidence="4" id="KW-1185">Reference proteome</keyword>
<protein>
    <recommendedName>
        <fullName evidence="2">OTU domain-containing protein</fullName>
    </recommendedName>
</protein>
<name>A0A8H6ZN86_PLEOS</name>
<dbReference type="GeneID" id="59381510"/>
<feature type="compositionally biased region" description="Low complexity" evidence="1">
    <location>
        <begin position="366"/>
        <end position="377"/>
    </location>
</feature>
<dbReference type="OrthoDB" id="415023at2759"/>
<dbReference type="CDD" id="cd22756">
    <property type="entry name" value="OTU_OTUD3-like"/>
    <property type="match status" value="1"/>
</dbReference>
<dbReference type="PANTHER" id="PTHR12419">
    <property type="entry name" value="OTU DOMAIN CONTAINING PROTEIN"/>
    <property type="match status" value="1"/>
</dbReference>
<proteinExistence type="predicted"/>
<reference evidence="3" key="1">
    <citation type="submission" date="2019-07" db="EMBL/GenBank/DDBJ databases">
        <authorList>
            <person name="Palmer J.M."/>
        </authorList>
    </citation>
    <scope>NUCLEOTIDE SEQUENCE</scope>
    <source>
        <strain evidence="3">PC9</strain>
    </source>
</reference>
<feature type="region of interest" description="Disordered" evidence="1">
    <location>
        <begin position="260"/>
        <end position="540"/>
    </location>
</feature>
<gene>
    <name evidence="3" type="ORF">PC9H_011692</name>
</gene>
<dbReference type="RefSeq" id="XP_036627030.1">
    <property type="nucleotide sequence ID" value="XM_036781175.1"/>
</dbReference>
<evidence type="ECO:0000313" key="3">
    <source>
        <dbReference type="EMBL" id="KAF7421172.1"/>
    </source>
</evidence>
<sequence>MNMIAIVSIDETNAHRRRRLSKERTSEKFKRQLTFFFRSRDAPSMGSGKRAHTQRKAGKPQTQMRPRNTRSKGRLLSDPAENTQLLTEQLRSLGLYAAPTLGDGNCLFRALSDQLYGSPSRHAQLRQDICDWIEGHKTRYEPFVDDERGLDVHLQCMRQNATYGGHLELSAFAHMTRRNVKVIQPGLVYVIEWSAGWDPEDDEAGDRRRLRSDKKRGKTPLGDNNSDEEVDFPTTVYVAYHDWEHFSSIRNLRGPHAGLPYIQELPADGSPSTSHQKAAPPAPPSSNGKHVPKVKLKVSKSASSMTIDVHPPTPPNMAVPEQVPLPISRSCSGSPSRSPTPPPSLPTSLSHDSLRVHRSPKRSFDESSAGSGSSSEGVARRTRSRLAAVSYSLPSSTTDQMNTDDPEDVDTPDLSAPGSSSSSSPPDSVASSSASSPPPTHDPQTAVLPEEPVISRPLTRRQRKALGLPKPRAALGNSTRGAGKIVIPGGRFKGPASKKTVRVKNEDHDDGEDADDDEEAEWKSNGTGRVDVRGFRELKI</sequence>
<dbReference type="SUPFAM" id="SSF54001">
    <property type="entry name" value="Cysteine proteinases"/>
    <property type="match status" value="1"/>
</dbReference>
<dbReference type="Gene3D" id="3.90.70.80">
    <property type="match status" value="1"/>
</dbReference>